<evidence type="ECO:0000256" key="4">
    <source>
        <dbReference type="SAM" id="Phobius"/>
    </source>
</evidence>
<evidence type="ECO:0000313" key="7">
    <source>
        <dbReference type="Proteomes" id="UP001301216"/>
    </source>
</evidence>
<feature type="transmembrane region" description="Helical" evidence="4">
    <location>
        <begin position="77"/>
        <end position="97"/>
    </location>
</feature>
<reference evidence="6 7" key="1">
    <citation type="submission" date="2022-11" db="EMBL/GenBank/DDBJ databases">
        <title>Brucella sp. YY2X, whole genome shotgun sequencing project.</title>
        <authorList>
            <person name="Yang Y."/>
        </authorList>
    </citation>
    <scope>NUCLEOTIDE SEQUENCE [LARGE SCALE GENOMIC DNA]</scope>
    <source>
        <strain evidence="6 7">YY2X</strain>
    </source>
</reference>
<keyword evidence="3 4" id="KW-0472">Membrane</keyword>
<feature type="transmembrane region" description="Helical" evidence="4">
    <location>
        <begin position="167"/>
        <end position="186"/>
    </location>
</feature>
<gene>
    <name evidence="6" type="ORF">OPR82_19065</name>
</gene>
<feature type="transmembrane region" description="Helical" evidence="4">
    <location>
        <begin position="249"/>
        <end position="271"/>
    </location>
</feature>
<sequence>MNVETDALKLSSRLSVAISTIGFNQTAFIALVPLIATTTGLQTGEIGFTAGLSALVFVISAPFCAMLGTWIGARRALSGLALGLLAAQIIFLILMVAGPLPYAFALGLLVVSRVIYGIASAGVMPIAQGWISGLLPQNQRSGGLARLSAGLSIGRILGSAAAVTANILPILPLALLVISPLSLLLVRGAKDRTAEAGQPFTGRIYLSPFDGRLIPFLALGFLITMAFGNIQMVLGPWLQLRFAISPAQATAATGLTLIIVAFAMIATQIVLIPRLRLANRTTVLIGAALLVSGVMLVAVTRAASINLAGLVISGIGTAIATPNYLAWLTSRMQQSEQGAAAGWLASAHVLGQGAGAIAGGYLFTISTEAPLAACAILAVIAALLAALMKTGNA</sequence>
<dbReference type="InterPro" id="IPR020846">
    <property type="entry name" value="MFS_dom"/>
</dbReference>
<keyword evidence="1 4" id="KW-0812">Transmembrane</keyword>
<evidence type="ECO:0000256" key="3">
    <source>
        <dbReference type="ARBA" id="ARBA00023136"/>
    </source>
</evidence>
<name>A0ABT3QT96_9HYPH</name>
<dbReference type="InterPro" id="IPR011701">
    <property type="entry name" value="MFS"/>
</dbReference>
<accession>A0ABT3QT96</accession>
<evidence type="ECO:0000313" key="6">
    <source>
        <dbReference type="EMBL" id="MCX2698823.1"/>
    </source>
</evidence>
<feature type="transmembrane region" description="Helical" evidence="4">
    <location>
        <begin position="48"/>
        <end position="70"/>
    </location>
</feature>
<protein>
    <submittedName>
        <fullName evidence="6">MFS transporter</fullName>
    </submittedName>
</protein>
<feature type="transmembrane region" description="Helical" evidence="4">
    <location>
        <begin position="283"/>
        <end position="301"/>
    </location>
</feature>
<keyword evidence="7" id="KW-1185">Reference proteome</keyword>
<organism evidence="6 7">
    <name type="scientific">Ochrobactrum chromiisoli</name>
    <dbReference type="NCBI Taxonomy" id="2993941"/>
    <lineage>
        <taxon>Bacteria</taxon>
        <taxon>Pseudomonadati</taxon>
        <taxon>Pseudomonadota</taxon>
        <taxon>Alphaproteobacteria</taxon>
        <taxon>Hyphomicrobiales</taxon>
        <taxon>Brucellaceae</taxon>
        <taxon>Brucella/Ochrobactrum group</taxon>
        <taxon>Ochrobactrum</taxon>
    </lineage>
</organism>
<dbReference type="EMBL" id="JAPHAV010000015">
    <property type="protein sequence ID" value="MCX2698823.1"/>
    <property type="molecule type" value="Genomic_DNA"/>
</dbReference>
<feature type="domain" description="Major facilitator superfamily (MFS) profile" evidence="5">
    <location>
        <begin position="10"/>
        <end position="393"/>
    </location>
</feature>
<dbReference type="Proteomes" id="UP001301216">
    <property type="component" value="Unassembled WGS sequence"/>
</dbReference>
<feature type="transmembrane region" description="Helical" evidence="4">
    <location>
        <begin position="369"/>
        <end position="388"/>
    </location>
</feature>
<dbReference type="Gene3D" id="1.20.1250.20">
    <property type="entry name" value="MFS general substrate transporter like domains"/>
    <property type="match status" value="2"/>
</dbReference>
<dbReference type="RefSeq" id="WP_265986473.1">
    <property type="nucleotide sequence ID" value="NZ_JAPHAV010000015.1"/>
</dbReference>
<dbReference type="Pfam" id="PF07690">
    <property type="entry name" value="MFS_1"/>
    <property type="match status" value="2"/>
</dbReference>
<feature type="transmembrane region" description="Helical" evidence="4">
    <location>
        <begin position="340"/>
        <end position="363"/>
    </location>
</feature>
<keyword evidence="2 4" id="KW-1133">Transmembrane helix</keyword>
<proteinExistence type="predicted"/>
<evidence type="ECO:0000256" key="2">
    <source>
        <dbReference type="ARBA" id="ARBA00022989"/>
    </source>
</evidence>
<evidence type="ECO:0000259" key="5">
    <source>
        <dbReference type="PROSITE" id="PS50850"/>
    </source>
</evidence>
<evidence type="ECO:0000256" key="1">
    <source>
        <dbReference type="ARBA" id="ARBA00022692"/>
    </source>
</evidence>
<feature type="transmembrane region" description="Helical" evidence="4">
    <location>
        <begin position="213"/>
        <end position="237"/>
    </location>
</feature>
<feature type="transmembrane region" description="Helical" evidence="4">
    <location>
        <begin position="307"/>
        <end position="328"/>
    </location>
</feature>
<dbReference type="PANTHER" id="PTHR23546">
    <property type="entry name" value="TRANSPORT PROTEIN"/>
    <property type="match status" value="1"/>
</dbReference>
<feature type="transmembrane region" description="Helical" evidence="4">
    <location>
        <begin position="103"/>
        <end position="131"/>
    </location>
</feature>
<feature type="transmembrane region" description="Helical" evidence="4">
    <location>
        <begin position="12"/>
        <end position="36"/>
    </location>
</feature>
<dbReference type="InterPro" id="IPR036259">
    <property type="entry name" value="MFS_trans_sf"/>
</dbReference>
<dbReference type="PANTHER" id="PTHR23546:SF1">
    <property type="entry name" value="MEMBRANE PROTEIN"/>
    <property type="match status" value="1"/>
</dbReference>
<dbReference type="PROSITE" id="PS50850">
    <property type="entry name" value="MFS"/>
    <property type="match status" value="1"/>
</dbReference>
<comment type="caution">
    <text evidence="6">The sequence shown here is derived from an EMBL/GenBank/DDBJ whole genome shotgun (WGS) entry which is preliminary data.</text>
</comment>
<dbReference type="SUPFAM" id="SSF103473">
    <property type="entry name" value="MFS general substrate transporter"/>
    <property type="match status" value="1"/>
</dbReference>